<dbReference type="InterPro" id="IPR018490">
    <property type="entry name" value="cNMP-bd_dom_sf"/>
</dbReference>
<dbReference type="InterPro" id="IPR014710">
    <property type="entry name" value="RmlC-like_jellyroll"/>
</dbReference>
<dbReference type="Gene3D" id="2.60.120.10">
    <property type="entry name" value="Jelly Rolls"/>
    <property type="match status" value="1"/>
</dbReference>
<dbReference type="OrthoDB" id="798621at2"/>
<gene>
    <name evidence="1" type="ORF">SAMN05443550_104245</name>
</gene>
<dbReference type="GO" id="GO:0016301">
    <property type="term" value="F:kinase activity"/>
    <property type="evidence" value="ECO:0007669"/>
    <property type="project" value="UniProtKB-KW"/>
</dbReference>
<keyword evidence="2" id="KW-1185">Reference proteome</keyword>
<dbReference type="SUPFAM" id="SSF51206">
    <property type="entry name" value="cAMP-binding domain-like"/>
    <property type="match status" value="1"/>
</dbReference>
<dbReference type="EMBL" id="FNRA01000004">
    <property type="protein sequence ID" value="SEA65303.1"/>
    <property type="molecule type" value="Genomic_DNA"/>
</dbReference>
<keyword evidence="1" id="KW-0418">Kinase</keyword>
<evidence type="ECO:0000313" key="1">
    <source>
        <dbReference type="EMBL" id="SEA65303.1"/>
    </source>
</evidence>
<keyword evidence="1" id="KW-0808">Transferase</keyword>
<sequence length="226" mass="26663">MKIINTENTKDRLERIIRREMLPRFNKDGVLFSDDFIKALAYNSELVPVHKNELIQGPGLGMDFNLIYIKYGIASSFYYEPTANKTIITKIWKKHDIIFDLDDFLNGETRSESHQMLEDGELLAISYTSLRILLETFPNTVSFLLELQVERERQYKYYQHLLRLNVQEKVNTYLNDNPSIYNRINKEYIASHLGISRSRLSKATSLYKQGFNGRIVELNEILWKRQ</sequence>
<proteinExistence type="predicted"/>
<reference evidence="1 2" key="1">
    <citation type="submission" date="2016-10" db="EMBL/GenBank/DDBJ databases">
        <authorList>
            <person name="de Groot N.N."/>
        </authorList>
    </citation>
    <scope>NUCLEOTIDE SEQUENCE [LARGE SCALE GENOMIC DNA]</scope>
    <source>
        <strain evidence="1 2">DSM 19033</strain>
    </source>
</reference>
<name>A0A1H4CXT7_9SPHI</name>
<accession>A0A1H4CXT7</accession>
<organism evidence="1 2">
    <name type="scientific">Pedobacter hartonius</name>
    <dbReference type="NCBI Taxonomy" id="425514"/>
    <lineage>
        <taxon>Bacteria</taxon>
        <taxon>Pseudomonadati</taxon>
        <taxon>Bacteroidota</taxon>
        <taxon>Sphingobacteriia</taxon>
        <taxon>Sphingobacteriales</taxon>
        <taxon>Sphingobacteriaceae</taxon>
        <taxon>Pedobacter</taxon>
    </lineage>
</organism>
<dbReference type="RefSeq" id="WP_090556376.1">
    <property type="nucleotide sequence ID" value="NZ_FNRA01000004.1"/>
</dbReference>
<evidence type="ECO:0000313" key="2">
    <source>
        <dbReference type="Proteomes" id="UP000198850"/>
    </source>
</evidence>
<dbReference type="STRING" id="425514.SAMN05443550_104245"/>
<dbReference type="Proteomes" id="UP000198850">
    <property type="component" value="Unassembled WGS sequence"/>
</dbReference>
<protein>
    <submittedName>
        <fullName evidence="1">cAMP-binding domain of CRP or a regulatory subunit of cAMP-dependent protein kinases</fullName>
    </submittedName>
</protein>
<dbReference type="AlphaFoldDB" id="A0A1H4CXT7"/>